<sequence>MSILTDTLIVLAMQVIVMIICRILSNDVKKEIQYNLMRIRAGVREITKTRAIGLLAETFCLDLITLLFLLLVCANSYRLVTYI</sequence>
<keyword evidence="1" id="KW-0472">Membrane</keyword>
<evidence type="ECO:0000313" key="2">
    <source>
        <dbReference type="EMBL" id="DAG05925.1"/>
    </source>
</evidence>
<keyword evidence="1" id="KW-1133">Transmembrane helix</keyword>
<name>A0A8S5VGP2_9CAUD</name>
<accession>A0A8S5VGP2</accession>
<keyword evidence="1" id="KW-0812">Transmembrane</keyword>
<feature type="transmembrane region" description="Helical" evidence="1">
    <location>
        <begin position="54"/>
        <end position="77"/>
    </location>
</feature>
<proteinExistence type="predicted"/>
<feature type="transmembrane region" description="Helical" evidence="1">
    <location>
        <begin position="6"/>
        <end position="24"/>
    </location>
</feature>
<reference evidence="2" key="1">
    <citation type="journal article" date="2021" name="Proc. Natl. Acad. Sci. U.S.A.">
        <title>A Catalog of Tens of Thousands of Viruses from Human Metagenomes Reveals Hidden Associations with Chronic Diseases.</title>
        <authorList>
            <person name="Tisza M.J."/>
            <person name="Buck C.B."/>
        </authorList>
    </citation>
    <scope>NUCLEOTIDE SEQUENCE</scope>
    <source>
        <strain evidence="2">CtkfK18</strain>
    </source>
</reference>
<organism evidence="2">
    <name type="scientific">Myoviridae sp. ctkfK18</name>
    <dbReference type="NCBI Taxonomy" id="2825165"/>
    <lineage>
        <taxon>Viruses</taxon>
        <taxon>Duplodnaviria</taxon>
        <taxon>Heunggongvirae</taxon>
        <taxon>Uroviricota</taxon>
        <taxon>Caudoviricetes</taxon>
    </lineage>
</organism>
<evidence type="ECO:0000256" key="1">
    <source>
        <dbReference type="SAM" id="Phobius"/>
    </source>
</evidence>
<dbReference type="EMBL" id="BK016265">
    <property type="protein sequence ID" value="DAG05925.1"/>
    <property type="molecule type" value="Genomic_DNA"/>
</dbReference>
<protein>
    <submittedName>
        <fullName evidence="2">Uncharacterized protein</fullName>
    </submittedName>
</protein>